<keyword evidence="1" id="KW-0732">Signal</keyword>
<reference evidence="5 6" key="1">
    <citation type="submission" date="2020-01" db="EMBL/GenBank/DDBJ databases">
        <title>Genomic analysis of Aminipila sp. CBA3637.</title>
        <authorList>
            <person name="Kim Y.B."/>
            <person name="Roh S.W."/>
        </authorList>
    </citation>
    <scope>NUCLEOTIDE SEQUENCE [LARGE SCALE GENOMIC DNA]</scope>
    <source>
        <strain evidence="5 6">CBA3637</strain>
    </source>
</reference>
<evidence type="ECO:0000259" key="3">
    <source>
        <dbReference type="PROSITE" id="PS51109"/>
    </source>
</evidence>
<dbReference type="Proteomes" id="UP000463883">
    <property type="component" value="Chromosome"/>
</dbReference>
<evidence type="ECO:0000313" key="5">
    <source>
        <dbReference type="EMBL" id="QHI72806.1"/>
    </source>
</evidence>
<dbReference type="Gene3D" id="2.20.230.10">
    <property type="entry name" value="Resuscitation-promoting factor rpfb"/>
    <property type="match status" value="1"/>
</dbReference>
<dbReference type="RefSeq" id="WP_162362573.1">
    <property type="nucleotide sequence ID" value="NZ_CP047591.1"/>
</dbReference>
<keyword evidence="2" id="KW-1133">Transmembrane helix</keyword>
<protein>
    <submittedName>
        <fullName evidence="5">Peptidoglycan DD-metalloendopeptidase family protein</fullName>
    </submittedName>
</protein>
<dbReference type="SUPFAM" id="SSF54106">
    <property type="entry name" value="LysM domain"/>
    <property type="match status" value="1"/>
</dbReference>
<dbReference type="InterPro" id="IPR036779">
    <property type="entry name" value="LysM_dom_sf"/>
</dbReference>
<name>A0A6P1MMC6_9FIRM</name>
<dbReference type="KEGG" id="amic:Ami3637_10655"/>
<keyword evidence="2" id="KW-0472">Membrane</keyword>
<dbReference type="Pfam" id="PF07501">
    <property type="entry name" value="G5"/>
    <property type="match status" value="1"/>
</dbReference>
<accession>A0A6P1MMC6</accession>
<feature type="domain" description="LysM" evidence="4">
    <location>
        <begin position="166"/>
        <end position="210"/>
    </location>
</feature>
<dbReference type="SUPFAM" id="SSF51261">
    <property type="entry name" value="Duplicated hybrid motif"/>
    <property type="match status" value="1"/>
</dbReference>
<keyword evidence="6" id="KW-1185">Reference proteome</keyword>
<feature type="domain" description="G5" evidence="3">
    <location>
        <begin position="217"/>
        <end position="297"/>
    </location>
</feature>
<proteinExistence type="predicted"/>
<sequence>MNIKIKNAMSSIKDKCTLEKIGQTTKSFSKKQKITAGGVVGVLALAAILSVTPMVPMGAPGHTGNHTAVHENKIELAKAANDIQWLIKIGGKTILAVDTEEDAKAVFQGVKSYYLANKSDPNATVVFDKEFGWDPYDAKAVGGDPAWVMSVADAVDYIIKGTATPKTYVVQGGDTVWDIAMKSGISLDELEKMNPGISSSSLQIGSVVNLYESKPFVAITTTETVVGTETIPYQTVYEDSSSLYRGQSKVKTAGVAGSKQVTSQVIKQNGVVIASNLLSEQVLNQPQNQISLKGTASAPTYTASIATAGTSSAKFSGILSAPMGHIEVSSTYGANRGSRRHAGVDLRNPAGTPFGAAADGVVISAGYSGSYGNIIKVDHGGGLQTYYAHCSSMCVSPGQKVTKGQTLGTVGCTGNATGNVLHFEVRINGVAQNPMNYI</sequence>
<dbReference type="InterPro" id="IPR050570">
    <property type="entry name" value="Cell_wall_metabolism_enzyme"/>
</dbReference>
<dbReference type="AlphaFoldDB" id="A0A6P1MMC6"/>
<dbReference type="InterPro" id="IPR016047">
    <property type="entry name" value="M23ase_b-sheet_dom"/>
</dbReference>
<dbReference type="PROSITE" id="PS51109">
    <property type="entry name" value="G5"/>
    <property type="match status" value="1"/>
</dbReference>
<dbReference type="Gene3D" id="3.10.350.10">
    <property type="entry name" value="LysM domain"/>
    <property type="match status" value="1"/>
</dbReference>
<dbReference type="GO" id="GO:0004222">
    <property type="term" value="F:metalloendopeptidase activity"/>
    <property type="evidence" value="ECO:0007669"/>
    <property type="project" value="TreeGrafter"/>
</dbReference>
<dbReference type="Pfam" id="PF01476">
    <property type="entry name" value="LysM"/>
    <property type="match status" value="1"/>
</dbReference>
<keyword evidence="2" id="KW-0812">Transmembrane</keyword>
<evidence type="ECO:0000259" key="4">
    <source>
        <dbReference type="PROSITE" id="PS51782"/>
    </source>
</evidence>
<dbReference type="PANTHER" id="PTHR21666:SF270">
    <property type="entry name" value="MUREIN HYDROLASE ACTIVATOR ENVC"/>
    <property type="match status" value="1"/>
</dbReference>
<dbReference type="InterPro" id="IPR011055">
    <property type="entry name" value="Dup_hybrid_motif"/>
</dbReference>
<gene>
    <name evidence="5" type="ORF">Ami3637_10655</name>
</gene>
<organism evidence="5 6">
    <name type="scientific">Aminipila terrae</name>
    <dbReference type="NCBI Taxonomy" id="2697030"/>
    <lineage>
        <taxon>Bacteria</taxon>
        <taxon>Bacillati</taxon>
        <taxon>Bacillota</taxon>
        <taxon>Clostridia</taxon>
        <taxon>Peptostreptococcales</taxon>
        <taxon>Anaerovoracaceae</taxon>
        <taxon>Aminipila</taxon>
    </lineage>
</organism>
<dbReference type="Gene3D" id="2.70.70.10">
    <property type="entry name" value="Glucose Permease (Domain IIA)"/>
    <property type="match status" value="1"/>
</dbReference>
<evidence type="ECO:0000256" key="1">
    <source>
        <dbReference type="ARBA" id="ARBA00022729"/>
    </source>
</evidence>
<dbReference type="PROSITE" id="PS51782">
    <property type="entry name" value="LYSM"/>
    <property type="match status" value="1"/>
</dbReference>
<evidence type="ECO:0000256" key="2">
    <source>
        <dbReference type="SAM" id="Phobius"/>
    </source>
</evidence>
<dbReference type="CDD" id="cd12797">
    <property type="entry name" value="M23_peptidase"/>
    <property type="match status" value="1"/>
</dbReference>
<dbReference type="PANTHER" id="PTHR21666">
    <property type="entry name" value="PEPTIDASE-RELATED"/>
    <property type="match status" value="1"/>
</dbReference>
<dbReference type="EMBL" id="CP047591">
    <property type="protein sequence ID" value="QHI72806.1"/>
    <property type="molecule type" value="Genomic_DNA"/>
</dbReference>
<dbReference type="SMART" id="SM00257">
    <property type="entry name" value="LysM"/>
    <property type="match status" value="1"/>
</dbReference>
<dbReference type="Pfam" id="PF01551">
    <property type="entry name" value="Peptidase_M23"/>
    <property type="match status" value="1"/>
</dbReference>
<dbReference type="InterPro" id="IPR011098">
    <property type="entry name" value="G5_dom"/>
</dbReference>
<dbReference type="InterPro" id="IPR018392">
    <property type="entry name" value="LysM"/>
</dbReference>
<feature type="transmembrane region" description="Helical" evidence="2">
    <location>
        <begin position="34"/>
        <end position="55"/>
    </location>
</feature>
<dbReference type="SMART" id="SM01208">
    <property type="entry name" value="G5"/>
    <property type="match status" value="1"/>
</dbReference>
<evidence type="ECO:0000313" key="6">
    <source>
        <dbReference type="Proteomes" id="UP000463883"/>
    </source>
</evidence>
<dbReference type="CDD" id="cd00118">
    <property type="entry name" value="LysM"/>
    <property type="match status" value="1"/>
</dbReference>